<evidence type="ECO:0000313" key="12">
    <source>
        <dbReference type="Proteomes" id="UP000187455"/>
    </source>
</evidence>
<comment type="caution">
    <text evidence="10">Lacks conserved residue(s) required for the propagation of feature annotation.</text>
</comment>
<gene>
    <name evidence="11" type="ORF">AYI68_g5886</name>
</gene>
<evidence type="ECO:0000256" key="4">
    <source>
        <dbReference type="ARBA" id="ARBA00010780"/>
    </source>
</evidence>
<comment type="caution">
    <text evidence="11">The sequence shown here is derived from an EMBL/GenBank/DDBJ whole genome shotgun (WGS) entry which is preliminary data.</text>
</comment>
<dbReference type="Proteomes" id="UP000187455">
    <property type="component" value="Unassembled WGS sequence"/>
</dbReference>
<keyword evidence="9" id="KW-0325">Glycoprotein</keyword>
<dbReference type="GO" id="GO:0012505">
    <property type="term" value="C:endomembrane system"/>
    <property type="evidence" value="ECO:0007669"/>
    <property type="project" value="UniProtKB-SubCell"/>
</dbReference>
<keyword evidence="8 10" id="KW-0472">Membrane</keyword>
<dbReference type="STRING" id="133383.A0A1R0GT24"/>
<evidence type="ECO:0000256" key="9">
    <source>
        <dbReference type="ARBA" id="ARBA00023180"/>
    </source>
</evidence>
<organism evidence="11 12">
    <name type="scientific">Smittium mucronatum</name>
    <dbReference type="NCBI Taxonomy" id="133383"/>
    <lineage>
        <taxon>Eukaryota</taxon>
        <taxon>Fungi</taxon>
        <taxon>Fungi incertae sedis</taxon>
        <taxon>Zoopagomycota</taxon>
        <taxon>Kickxellomycotina</taxon>
        <taxon>Harpellomycetes</taxon>
        <taxon>Harpellales</taxon>
        <taxon>Legeriomycetaceae</taxon>
        <taxon>Smittium</taxon>
    </lineage>
</organism>
<dbReference type="EMBL" id="LSSL01003866">
    <property type="protein sequence ID" value="OLY80029.1"/>
    <property type="molecule type" value="Genomic_DNA"/>
</dbReference>
<feature type="transmembrane region" description="Helical" evidence="10">
    <location>
        <begin position="715"/>
        <end position="737"/>
    </location>
</feature>
<dbReference type="OrthoDB" id="10248838at2759"/>
<name>A0A1R0GT24_9FUNG</name>
<evidence type="ECO:0000256" key="2">
    <source>
        <dbReference type="ARBA" id="ARBA00004127"/>
    </source>
</evidence>
<evidence type="ECO:0000256" key="5">
    <source>
        <dbReference type="ARBA" id="ARBA00022692"/>
    </source>
</evidence>
<evidence type="ECO:0000256" key="8">
    <source>
        <dbReference type="ARBA" id="ARBA00023136"/>
    </source>
</evidence>
<dbReference type="GO" id="GO:0005886">
    <property type="term" value="C:plasma membrane"/>
    <property type="evidence" value="ECO:0007669"/>
    <property type="project" value="UniProtKB-SubCell"/>
</dbReference>
<evidence type="ECO:0000256" key="6">
    <source>
        <dbReference type="ARBA" id="ARBA00022971"/>
    </source>
</evidence>
<feature type="transmembrane region" description="Helical" evidence="10">
    <location>
        <begin position="479"/>
        <end position="500"/>
    </location>
</feature>
<dbReference type="GO" id="GO:0043332">
    <property type="term" value="C:mating projection tip"/>
    <property type="evidence" value="ECO:0007669"/>
    <property type="project" value="UniProtKB-UniRule"/>
</dbReference>
<accession>A0A1R0GT24</accession>
<proteinExistence type="inferred from homology"/>
<comment type="function">
    <text evidence="1 10">Involved in cell fusion during mating by stabilizing the plasma membrane fusion event.</text>
</comment>
<evidence type="ECO:0000256" key="1">
    <source>
        <dbReference type="ARBA" id="ARBA00002512"/>
    </source>
</evidence>
<keyword evidence="10" id="KW-1003">Cell membrane</keyword>
<comment type="subcellular location">
    <subcellularLocation>
        <location evidence="3">Cell envelope</location>
    </subcellularLocation>
    <subcellularLocation>
        <location evidence="10">Cell membrane</location>
        <topology evidence="10">Multi-pass membrane protein</topology>
    </subcellularLocation>
    <subcellularLocation>
        <location evidence="2">Endomembrane system</location>
        <topology evidence="2">Multi-pass membrane protein</topology>
    </subcellularLocation>
</comment>
<keyword evidence="5 10" id="KW-0812">Transmembrane</keyword>
<protein>
    <recommendedName>
        <fullName evidence="10">Plasma membrane fusion protein PRM1</fullName>
    </recommendedName>
</protein>
<keyword evidence="6 10" id="KW-0184">Conjugation</keyword>
<evidence type="ECO:0000313" key="11">
    <source>
        <dbReference type="EMBL" id="OLY80029.1"/>
    </source>
</evidence>
<reference evidence="11 12" key="1">
    <citation type="journal article" date="2016" name="Mol. Biol. Evol.">
        <title>Genome-Wide Survey of Gut Fungi (Harpellales) Reveals the First Horizontally Transferred Ubiquitin Gene from a Mosquito Host.</title>
        <authorList>
            <person name="Wang Y."/>
            <person name="White M.M."/>
            <person name="Kvist S."/>
            <person name="Moncalvo J.M."/>
        </authorList>
    </citation>
    <scope>NUCLEOTIDE SEQUENCE [LARGE SCALE GENOMIC DNA]</scope>
    <source>
        <strain evidence="11 12">ALG-7-W6</strain>
    </source>
</reference>
<evidence type="ECO:0000256" key="3">
    <source>
        <dbReference type="ARBA" id="ARBA00004196"/>
    </source>
</evidence>
<keyword evidence="12" id="KW-1185">Reference proteome</keyword>
<dbReference type="PANTHER" id="PTHR31030">
    <property type="entry name" value="PLASMA MEMBRANE FUSION PROTEIN PRM1"/>
    <property type="match status" value="1"/>
</dbReference>
<keyword evidence="7 10" id="KW-1133">Transmembrane helix</keyword>
<evidence type="ECO:0000256" key="7">
    <source>
        <dbReference type="ARBA" id="ARBA00022989"/>
    </source>
</evidence>
<dbReference type="PANTHER" id="PTHR31030:SF1">
    <property type="entry name" value="PLASMA MEMBRANE FUSION PROTEIN PRM1"/>
    <property type="match status" value="1"/>
</dbReference>
<feature type="transmembrane region" description="Helical" evidence="10">
    <location>
        <begin position="26"/>
        <end position="43"/>
    </location>
</feature>
<feature type="transmembrane region" description="Helical" evidence="10">
    <location>
        <begin position="289"/>
        <end position="311"/>
    </location>
</feature>
<sequence>MSTGTYLQKSVPIIPYVSLRGRMTKSIASLTVVVLVIHLVGLVQEISSLKALSIHTKSSINDTCHLLSDSFTALLNSPGNLMNKSITNIQDLTNESLKDAAQTLLNIASLSGNLIELIVKIYIGTTICLLRVIVESSLDIISDTAKDFESAAQSLLNSTLSTITAGITTVTGGLQQAASGLDSLFEKSNATGLAALSSALVPQNLTIDLPTNWIDKIDAFKEIIPTEDQLYSKLANFTSAPFVAAATKVSTFVDSHTLSFNNSLQYQSMSISLCPNNLADSIVDPLYHAIRLVMVAGIIVFAILILIVILFNCLIIRKQFYCDLVGISKLDADIDHYTSTHNPLNQSPPSNNPGLLQKFRLFNQKPSDSFNPSTAIDEYHSSNLMYTPTKSTSTSRDSFESFALSPGKTIHPSYEKRRITSILLRPHVVPPSTPKSLSDFNPSLLDMYYCSKSHLNRVIKSNSQPTSKKHLLVRWFFHYIYEPSIISLFIIGFFGLSIAITQRSIVSQIINSQPQTIHTKISTIKQNFQSSTIEDINQNLANFAIDANNAIQTSVQTLNYGIAGISASATSLNSTLDSFVDEYTSIINSTLGNTIFATPVLGYVNCILTNRIRTVQSLLTFVDIPQIRASNLTIPSINQPIDPLLDFLQKIVIGTTTTATSTPSLPPPSTISNSTAKPTLRKRSTAQFGGYSGGLIKLLTDPVLDSINKKIAASWVLLIPWSLVILMGTFQVTYMYFIY</sequence>
<evidence type="ECO:0000256" key="10">
    <source>
        <dbReference type="RuleBase" id="RU366035"/>
    </source>
</evidence>
<comment type="similarity">
    <text evidence="4 10">Belongs to the PRM1 family.</text>
</comment>
<dbReference type="AlphaFoldDB" id="A0A1R0GT24"/>
<dbReference type="GO" id="GO:0032220">
    <property type="term" value="P:plasma membrane fusion involved in cytogamy"/>
    <property type="evidence" value="ECO:0007669"/>
    <property type="project" value="TreeGrafter"/>
</dbReference>
<dbReference type="InterPro" id="IPR026777">
    <property type="entry name" value="PRM1"/>
</dbReference>